<dbReference type="Proteomes" id="UP000436047">
    <property type="component" value="Unassembled WGS sequence"/>
</dbReference>
<sequence>MHRTVMGAGEGIPEIMDEIGNSDGVFPQKINGISQEYGISSTVKMKYAEGGKCPYCRADSEIIETRYWESMKSPVRRRQCKACGQRWDTVGIRIKERRNDY</sequence>
<accession>A0A6N7WJJ0</accession>
<dbReference type="EMBL" id="VUMI01000049">
    <property type="protein sequence ID" value="MSS90883.1"/>
    <property type="molecule type" value="Genomic_DNA"/>
</dbReference>
<dbReference type="InterPro" id="IPR055173">
    <property type="entry name" value="NrdR-like_N"/>
</dbReference>
<evidence type="ECO:0000259" key="1">
    <source>
        <dbReference type="Pfam" id="PF22811"/>
    </source>
</evidence>
<dbReference type="RefSeq" id="WP_154467289.1">
    <property type="nucleotide sequence ID" value="NZ_VUMI01000049.1"/>
</dbReference>
<evidence type="ECO:0000313" key="2">
    <source>
        <dbReference type="EMBL" id="MSS90883.1"/>
    </source>
</evidence>
<evidence type="ECO:0000313" key="3">
    <source>
        <dbReference type="Proteomes" id="UP000436047"/>
    </source>
</evidence>
<dbReference type="GeneID" id="86055752"/>
<gene>
    <name evidence="2" type="ORF">FYJ45_22300</name>
</gene>
<protein>
    <recommendedName>
        <fullName evidence="1">Transcriptional repressor NrdR-like N-terminal domain-containing protein</fullName>
    </recommendedName>
</protein>
<comment type="caution">
    <text evidence="2">The sequence shown here is derived from an EMBL/GenBank/DDBJ whole genome shotgun (WGS) entry which is preliminary data.</text>
</comment>
<dbReference type="AlphaFoldDB" id="A0A6N7WJJ0"/>
<reference evidence="2 3" key="1">
    <citation type="submission" date="2019-08" db="EMBL/GenBank/DDBJ databases">
        <title>In-depth cultivation of the pig gut microbiome towards novel bacterial diversity and tailored functional studies.</title>
        <authorList>
            <person name="Wylensek D."/>
            <person name="Hitch T.C.A."/>
            <person name="Clavel T."/>
        </authorList>
    </citation>
    <scope>NUCLEOTIDE SEQUENCE [LARGE SCALE GENOMIC DNA]</scope>
    <source>
        <strain evidence="2 3">WCA-389-WT-23B</strain>
    </source>
</reference>
<proteinExistence type="predicted"/>
<name>A0A6N7WJJ0_9FIRM</name>
<dbReference type="Pfam" id="PF22811">
    <property type="entry name" value="Zn_ribbon_NrdR"/>
    <property type="match status" value="1"/>
</dbReference>
<keyword evidence="3" id="KW-1185">Reference proteome</keyword>
<organism evidence="2 3">
    <name type="scientific">Eisenbergiella porci</name>
    <dbReference type="NCBI Taxonomy" id="2652274"/>
    <lineage>
        <taxon>Bacteria</taxon>
        <taxon>Bacillati</taxon>
        <taxon>Bacillota</taxon>
        <taxon>Clostridia</taxon>
        <taxon>Lachnospirales</taxon>
        <taxon>Lachnospiraceae</taxon>
        <taxon>Eisenbergiella</taxon>
    </lineage>
</organism>
<feature type="domain" description="Transcriptional repressor NrdR-like N-terminal" evidence="1">
    <location>
        <begin position="52"/>
        <end position="90"/>
    </location>
</feature>